<dbReference type="GO" id="GO:0016226">
    <property type="term" value="P:iron-sulfur cluster assembly"/>
    <property type="evidence" value="ECO:0007669"/>
    <property type="project" value="InterPro"/>
</dbReference>
<dbReference type="PANTHER" id="PTHR42961">
    <property type="entry name" value="IRON-SULFUR PROTEIN NUBPL"/>
    <property type="match status" value="1"/>
</dbReference>
<accession>A0A3G9J0G0</accession>
<dbReference type="RefSeq" id="WP_125663961.1">
    <property type="nucleotide sequence ID" value="NZ_AP019308.1"/>
</dbReference>
<dbReference type="GO" id="GO:0046872">
    <property type="term" value="F:metal ion binding"/>
    <property type="evidence" value="ECO:0007669"/>
    <property type="project" value="UniProtKB-KW"/>
</dbReference>
<dbReference type="GO" id="GO:0051539">
    <property type="term" value="F:4 iron, 4 sulfur cluster binding"/>
    <property type="evidence" value="ECO:0007669"/>
    <property type="project" value="TreeGrafter"/>
</dbReference>
<evidence type="ECO:0000256" key="4">
    <source>
        <dbReference type="ARBA" id="ARBA00023004"/>
    </source>
</evidence>
<organism evidence="8 9">
    <name type="scientific">Paenibacillus baekrokdamisoli</name>
    <dbReference type="NCBI Taxonomy" id="1712516"/>
    <lineage>
        <taxon>Bacteria</taxon>
        <taxon>Bacillati</taxon>
        <taxon>Bacillota</taxon>
        <taxon>Bacilli</taxon>
        <taxon>Bacillales</taxon>
        <taxon>Paenibacillaceae</taxon>
        <taxon>Paenibacillus</taxon>
    </lineage>
</organism>
<feature type="compositionally biased region" description="Low complexity" evidence="7">
    <location>
        <begin position="78"/>
        <end position="107"/>
    </location>
</feature>
<dbReference type="HAMAP" id="MF_02040">
    <property type="entry name" value="Mrp_NBP35"/>
    <property type="match status" value="1"/>
</dbReference>
<dbReference type="PROSITE" id="PS01215">
    <property type="entry name" value="MRP"/>
    <property type="match status" value="1"/>
</dbReference>
<dbReference type="KEGG" id="pbk:Back11_53770"/>
<evidence type="ECO:0000256" key="5">
    <source>
        <dbReference type="ARBA" id="ARBA00023014"/>
    </source>
</evidence>
<proteinExistence type="inferred from homology"/>
<dbReference type="GO" id="GO:0140663">
    <property type="term" value="F:ATP-dependent FeS chaperone activity"/>
    <property type="evidence" value="ECO:0007669"/>
    <property type="project" value="InterPro"/>
</dbReference>
<reference evidence="8 9" key="1">
    <citation type="submission" date="2018-11" db="EMBL/GenBank/DDBJ databases">
        <title>Complete genome sequence of Paenibacillus baekrokdamisoli strain KCTC 33723.</title>
        <authorList>
            <person name="Kang S.W."/>
            <person name="Lee K.C."/>
            <person name="Kim K.K."/>
            <person name="Kim J.S."/>
            <person name="Kim D.S."/>
            <person name="Ko S.H."/>
            <person name="Yang S.H."/>
            <person name="Lee J.S."/>
        </authorList>
    </citation>
    <scope>NUCLEOTIDE SEQUENCE [LARGE SCALE GENOMIC DNA]</scope>
    <source>
        <strain evidence="8 9">KCTC 33723</strain>
    </source>
</reference>
<evidence type="ECO:0000313" key="8">
    <source>
        <dbReference type="EMBL" id="BBH24032.1"/>
    </source>
</evidence>
<evidence type="ECO:0000256" key="7">
    <source>
        <dbReference type="SAM" id="MobiDB-lite"/>
    </source>
</evidence>
<dbReference type="PANTHER" id="PTHR42961:SF2">
    <property type="entry name" value="IRON-SULFUR PROTEIN NUBPL"/>
    <property type="match status" value="1"/>
</dbReference>
<comment type="function">
    <text evidence="6">Binds and transfers iron-sulfur (Fe-S) clusters to target apoproteins. Can hydrolyze ATP.</text>
</comment>
<dbReference type="InterPro" id="IPR044304">
    <property type="entry name" value="NUBPL-like"/>
</dbReference>
<dbReference type="InterPro" id="IPR033756">
    <property type="entry name" value="YlxH/NBP35"/>
</dbReference>
<keyword evidence="1 6" id="KW-0479">Metal-binding</keyword>
<dbReference type="GO" id="GO:0016887">
    <property type="term" value="F:ATP hydrolysis activity"/>
    <property type="evidence" value="ECO:0007669"/>
    <property type="project" value="UniProtKB-UniRule"/>
</dbReference>
<keyword evidence="5 6" id="KW-0411">Iron-sulfur</keyword>
<comment type="similarity">
    <text evidence="6">Belongs to the Mrp/NBP35 ATP-binding proteins family.</text>
</comment>
<sequence length="375" mass="39630">MLSREEIQQTAESIAVQYSTIELSIAIRDVMVRERNVSLTIVGVKEGELSALEGALRQSLSEAGAETVHFRFRAGEPTASSQSASNASNVGSGTAKSSSAASAASAGQGPVRGHGAGMEAHPLLHAGSGVHFIAVASGKGGVGKSTVTVNLAVALARKGKRVGIIDADIYGFSVPDMMGIEDKPEVINERVIPIEKFGVRVMSMGFFVEDNAPIVWRGPMLGKMLRNFFAEIEWGELDYLLLDLPPGTGDVALDVHQLIPQSKEIIVTTPHATAAFVAARAGAMAIKTEHEIIGIVENMSYFASKSGEIEYVFGRGGGARLAESLHSELLAQIPLGAPDNLATEPDFAPSVYKAETETGQIYLQIADRVIAKCEG</sequence>
<dbReference type="OrthoDB" id="9809679at2"/>
<dbReference type="InterPro" id="IPR019591">
    <property type="entry name" value="Mrp/NBP35_ATP-bd"/>
</dbReference>
<name>A0A3G9J0G0_9BACL</name>
<evidence type="ECO:0000256" key="1">
    <source>
        <dbReference type="ARBA" id="ARBA00022723"/>
    </source>
</evidence>
<feature type="region of interest" description="Disordered" evidence="7">
    <location>
        <begin position="76"/>
        <end position="120"/>
    </location>
</feature>
<keyword evidence="6" id="KW-0378">Hydrolase</keyword>
<evidence type="ECO:0000313" key="9">
    <source>
        <dbReference type="Proteomes" id="UP000275368"/>
    </source>
</evidence>
<keyword evidence="3 6" id="KW-0067">ATP-binding</keyword>
<evidence type="ECO:0000256" key="2">
    <source>
        <dbReference type="ARBA" id="ARBA00022741"/>
    </source>
</evidence>
<dbReference type="InterPro" id="IPR027417">
    <property type="entry name" value="P-loop_NTPase"/>
</dbReference>
<dbReference type="CDD" id="cd02037">
    <property type="entry name" value="Mrp_NBP35"/>
    <property type="match status" value="1"/>
</dbReference>
<keyword evidence="9" id="KW-1185">Reference proteome</keyword>
<dbReference type="FunFam" id="3.40.50.300:FF:001099">
    <property type="entry name" value="Iron-sulfur cluster carrier protein"/>
    <property type="match status" value="1"/>
</dbReference>
<keyword evidence="2 6" id="KW-0547">Nucleotide-binding</keyword>
<comment type="subunit">
    <text evidence="6">Homodimer.</text>
</comment>
<dbReference type="EMBL" id="AP019308">
    <property type="protein sequence ID" value="BBH24032.1"/>
    <property type="molecule type" value="Genomic_DNA"/>
</dbReference>
<dbReference type="Pfam" id="PF10609">
    <property type="entry name" value="ParA"/>
    <property type="match status" value="1"/>
</dbReference>
<dbReference type="SUPFAM" id="SSF52540">
    <property type="entry name" value="P-loop containing nucleoside triphosphate hydrolases"/>
    <property type="match status" value="1"/>
</dbReference>
<gene>
    <name evidence="8" type="primary">mrp</name>
    <name evidence="8" type="ORF">Back11_53770</name>
</gene>
<feature type="binding site" evidence="6">
    <location>
        <begin position="138"/>
        <end position="145"/>
    </location>
    <ligand>
        <name>ATP</name>
        <dbReference type="ChEBI" id="CHEBI:30616"/>
    </ligand>
</feature>
<evidence type="ECO:0000256" key="6">
    <source>
        <dbReference type="HAMAP-Rule" id="MF_02040"/>
    </source>
</evidence>
<keyword evidence="4 6" id="KW-0408">Iron</keyword>
<dbReference type="AlphaFoldDB" id="A0A3G9J0G0"/>
<protein>
    <recommendedName>
        <fullName evidence="6">Iron-sulfur cluster carrier protein</fullName>
    </recommendedName>
</protein>
<dbReference type="GO" id="GO:0005524">
    <property type="term" value="F:ATP binding"/>
    <property type="evidence" value="ECO:0007669"/>
    <property type="project" value="UniProtKB-UniRule"/>
</dbReference>
<dbReference type="InterPro" id="IPR000808">
    <property type="entry name" value="Mrp-like_CS"/>
</dbReference>
<dbReference type="Proteomes" id="UP000275368">
    <property type="component" value="Chromosome"/>
</dbReference>
<evidence type="ECO:0000256" key="3">
    <source>
        <dbReference type="ARBA" id="ARBA00022840"/>
    </source>
</evidence>
<dbReference type="Gene3D" id="3.40.50.300">
    <property type="entry name" value="P-loop containing nucleotide triphosphate hydrolases"/>
    <property type="match status" value="1"/>
</dbReference>